<evidence type="ECO:0000313" key="1">
    <source>
        <dbReference type="EMBL" id="KAL2330309.1"/>
    </source>
</evidence>
<organism evidence="1 2">
    <name type="scientific">Flemingia macrophylla</name>
    <dbReference type="NCBI Taxonomy" id="520843"/>
    <lineage>
        <taxon>Eukaryota</taxon>
        <taxon>Viridiplantae</taxon>
        <taxon>Streptophyta</taxon>
        <taxon>Embryophyta</taxon>
        <taxon>Tracheophyta</taxon>
        <taxon>Spermatophyta</taxon>
        <taxon>Magnoliopsida</taxon>
        <taxon>eudicotyledons</taxon>
        <taxon>Gunneridae</taxon>
        <taxon>Pentapetalae</taxon>
        <taxon>rosids</taxon>
        <taxon>fabids</taxon>
        <taxon>Fabales</taxon>
        <taxon>Fabaceae</taxon>
        <taxon>Papilionoideae</taxon>
        <taxon>50 kb inversion clade</taxon>
        <taxon>NPAAA clade</taxon>
        <taxon>indigoferoid/millettioid clade</taxon>
        <taxon>Phaseoleae</taxon>
        <taxon>Flemingia</taxon>
    </lineage>
</organism>
<name>A0ABD1M3F0_9FABA</name>
<keyword evidence="2" id="KW-1185">Reference proteome</keyword>
<accession>A0ABD1M3F0</accession>
<reference evidence="1 2" key="1">
    <citation type="submission" date="2024-08" db="EMBL/GenBank/DDBJ databases">
        <title>Insights into the chromosomal genome structure of Flemingia macrophylla.</title>
        <authorList>
            <person name="Ding Y."/>
            <person name="Zhao Y."/>
            <person name="Bi W."/>
            <person name="Wu M."/>
            <person name="Zhao G."/>
            <person name="Gong Y."/>
            <person name="Li W."/>
            <person name="Zhang P."/>
        </authorList>
    </citation>
    <scope>NUCLEOTIDE SEQUENCE [LARGE SCALE GENOMIC DNA]</scope>
    <source>
        <strain evidence="1">DYQJB</strain>
        <tissue evidence="1">Leaf</tissue>
    </source>
</reference>
<evidence type="ECO:0000313" key="2">
    <source>
        <dbReference type="Proteomes" id="UP001603857"/>
    </source>
</evidence>
<gene>
    <name evidence="1" type="ORF">Fmac_017890</name>
</gene>
<comment type="caution">
    <text evidence="1">The sequence shown here is derived from an EMBL/GenBank/DDBJ whole genome shotgun (WGS) entry which is preliminary data.</text>
</comment>
<sequence length="76" mass="8483">MGRGQAVRQWVLVPLFGGEVENPNKKQQKQASLKLQEEKFVMRENSMLMPNATLTTTFVLPHPPHAKENAIVGAVD</sequence>
<dbReference type="AlphaFoldDB" id="A0ABD1M3F0"/>
<dbReference type="Proteomes" id="UP001603857">
    <property type="component" value="Unassembled WGS sequence"/>
</dbReference>
<proteinExistence type="predicted"/>
<dbReference type="EMBL" id="JBGMDY010000006">
    <property type="protein sequence ID" value="KAL2330309.1"/>
    <property type="molecule type" value="Genomic_DNA"/>
</dbReference>
<protein>
    <submittedName>
        <fullName evidence="1">Uncharacterized protein</fullName>
    </submittedName>
</protein>